<dbReference type="RefSeq" id="WP_336924726.1">
    <property type="nucleotide sequence ID" value="NZ_JBANRO010000002.1"/>
</dbReference>
<gene>
    <name evidence="1" type="ORF">ACFODU_00225</name>
</gene>
<sequence>MDVNRSRTPEQATRQELRLLLSSIEAATGADRELDKAICEGLGLKDADLTGDAVASHEAVGQLLPRSQLRVGYDVRGILPRATLEQEGARYDAVAPTVPLAIWRVAVAALIDPKS</sequence>
<organism evidence="1 2">
    <name type="scientific">Alteraurantiacibacter palmitatis</name>
    <dbReference type="NCBI Taxonomy" id="2054628"/>
    <lineage>
        <taxon>Bacteria</taxon>
        <taxon>Pseudomonadati</taxon>
        <taxon>Pseudomonadota</taxon>
        <taxon>Alphaproteobacteria</taxon>
        <taxon>Sphingomonadales</taxon>
        <taxon>Erythrobacteraceae</taxon>
        <taxon>Alteraurantiacibacter</taxon>
    </lineage>
</organism>
<evidence type="ECO:0000313" key="1">
    <source>
        <dbReference type="EMBL" id="MFC3096224.1"/>
    </source>
</evidence>
<proteinExistence type="predicted"/>
<keyword evidence="2" id="KW-1185">Reference proteome</keyword>
<dbReference type="EMBL" id="JBHRST010000001">
    <property type="protein sequence ID" value="MFC3096224.1"/>
    <property type="molecule type" value="Genomic_DNA"/>
</dbReference>
<protein>
    <submittedName>
        <fullName evidence="1">Uncharacterized protein</fullName>
    </submittedName>
</protein>
<evidence type="ECO:0000313" key="2">
    <source>
        <dbReference type="Proteomes" id="UP001595456"/>
    </source>
</evidence>
<name>A0ABV7E2V9_9SPHN</name>
<accession>A0ABV7E2V9</accession>
<dbReference type="Proteomes" id="UP001595456">
    <property type="component" value="Unassembled WGS sequence"/>
</dbReference>
<reference evidence="2" key="1">
    <citation type="journal article" date="2019" name="Int. J. Syst. Evol. Microbiol.">
        <title>The Global Catalogue of Microorganisms (GCM) 10K type strain sequencing project: providing services to taxonomists for standard genome sequencing and annotation.</title>
        <authorList>
            <consortium name="The Broad Institute Genomics Platform"/>
            <consortium name="The Broad Institute Genome Sequencing Center for Infectious Disease"/>
            <person name="Wu L."/>
            <person name="Ma J."/>
        </authorList>
    </citation>
    <scope>NUCLEOTIDE SEQUENCE [LARGE SCALE GENOMIC DNA]</scope>
    <source>
        <strain evidence="2">KCTC 52607</strain>
    </source>
</reference>
<comment type="caution">
    <text evidence="1">The sequence shown here is derived from an EMBL/GenBank/DDBJ whole genome shotgun (WGS) entry which is preliminary data.</text>
</comment>